<evidence type="ECO:0000313" key="1">
    <source>
        <dbReference type="EMBL" id="RZT02192.1"/>
    </source>
</evidence>
<comment type="caution">
    <text evidence="1">The sequence shown here is derived from an EMBL/GenBank/DDBJ whole genome shotgun (WGS) entry which is preliminary data.</text>
</comment>
<reference evidence="1 2" key="1">
    <citation type="submission" date="2019-02" db="EMBL/GenBank/DDBJ databases">
        <title>Genomic Encyclopedia of Type Strains, Phase IV (KMG-IV): sequencing the most valuable type-strain genomes for metagenomic binning, comparative biology and taxonomic classification.</title>
        <authorList>
            <person name="Goeker M."/>
        </authorList>
    </citation>
    <scope>NUCLEOTIDE SEQUENCE [LARGE SCALE GENOMIC DNA]</scope>
    <source>
        <strain evidence="1 2">DSM 29486</strain>
    </source>
</reference>
<dbReference type="InterPro" id="IPR046169">
    <property type="entry name" value="DUF6171"/>
</dbReference>
<name>A0A4Q7PMP5_9FIRM</name>
<evidence type="ECO:0000313" key="2">
    <source>
        <dbReference type="Proteomes" id="UP000292927"/>
    </source>
</evidence>
<dbReference type="OrthoDB" id="7061841at2"/>
<dbReference type="Proteomes" id="UP000292927">
    <property type="component" value="Unassembled WGS sequence"/>
</dbReference>
<dbReference type="Pfam" id="PF19668">
    <property type="entry name" value="DUF6171"/>
    <property type="match status" value="1"/>
</dbReference>
<dbReference type="RefSeq" id="WP_130432347.1">
    <property type="nucleotide sequence ID" value="NZ_SGXF01000001.1"/>
</dbReference>
<organism evidence="1 2">
    <name type="scientific">Cuneatibacter caecimuris</name>
    <dbReference type="NCBI Taxonomy" id="1796618"/>
    <lineage>
        <taxon>Bacteria</taxon>
        <taxon>Bacillati</taxon>
        <taxon>Bacillota</taxon>
        <taxon>Clostridia</taxon>
        <taxon>Lachnospirales</taxon>
        <taxon>Lachnospiraceae</taxon>
        <taxon>Cuneatibacter</taxon>
    </lineage>
</organism>
<proteinExistence type="predicted"/>
<keyword evidence="2" id="KW-1185">Reference proteome</keyword>
<dbReference type="AlphaFoldDB" id="A0A4Q7PMP5"/>
<accession>A0A4Q7PMP5</accession>
<sequence length="87" mass="10095">MEKNRFCRRCLLKEASPEDYQKYVERFIKGADPSARAEEDIYQERLKACLGCEKLSAGTCLACGCYVELRALARSSRCPRKPSRWKR</sequence>
<protein>
    <submittedName>
        <fullName evidence="1">Uncharacterized protein</fullName>
    </submittedName>
</protein>
<dbReference type="EMBL" id="SGXF01000001">
    <property type="protein sequence ID" value="RZT02192.1"/>
    <property type="molecule type" value="Genomic_DNA"/>
</dbReference>
<gene>
    <name evidence="1" type="ORF">EV209_0301</name>
</gene>